<organism evidence="2 3">
    <name type="scientific">Candidatus Nomurabacteria bacterium GW2011_GWA1_46_11</name>
    <dbReference type="NCBI Taxonomy" id="1618732"/>
    <lineage>
        <taxon>Bacteria</taxon>
        <taxon>Candidatus Nomuraibacteriota</taxon>
    </lineage>
</organism>
<keyword evidence="1" id="KW-0472">Membrane</keyword>
<name>A0A0G1NLQ8_9BACT</name>
<evidence type="ECO:0000313" key="2">
    <source>
        <dbReference type="EMBL" id="KKU21529.1"/>
    </source>
</evidence>
<reference evidence="2 3" key="1">
    <citation type="journal article" date="2015" name="Nature">
        <title>rRNA introns, odd ribosomes, and small enigmatic genomes across a large radiation of phyla.</title>
        <authorList>
            <person name="Brown C.T."/>
            <person name="Hug L.A."/>
            <person name="Thomas B.C."/>
            <person name="Sharon I."/>
            <person name="Castelle C.J."/>
            <person name="Singh A."/>
            <person name="Wilkins M.J."/>
            <person name="Williams K.H."/>
            <person name="Banfield J.F."/>
        </authorList>
    </citation>
    <scope>NUCLEOTIDE SEQUENCE [LARGE SCALE GENOMIC DNA]</scope>
</reference>
<feature type="transmembrane region" description="Helical" evidence="1">
    <location>
        <begin position="72"/>
        <end position="89"/>
    </location>
</feature>
<proteinExistence type="predicted"/>
<evidence type="ECO:0000313" key="3">
    <source>
        <dbReference type="Proteomes" id="UP000034107"/>
    </source>
</evidence>
<gene>
    <name evidence="2" type="ORF">UX31_C0016G0006</name>
</gene>
<keyword evidence="1" id="KW-0812">Transmembrane</keyword>
<feature type="transmembrane region" description="Helical" evidence="1">
    <location>
        <begin position="6"/>
        <end position="24"/>
    </location>
</feature>
<dbReference type="Proteomes" id="UP000034107">
    <property type="component" value="Unassembled WGS sequence"/>
</dbReference>
<dbReference type="AlphaFoldDB" id="A0A0G1NLQ8"/>
<protein>
    <submittedName>
        <fullName evidence="2">Uncharacterized protein</fullName>
    </submittedName>
</protein>
<evidence type="ECO:0000256" key="1">
    <source>
        <dbReference type="SAM" id="Phobius"/>
    </source>
</evidence>
<feature type="transmembrane region" description="Helical" evidence="1">
    <location>
        <begin position="45"/>
        <end position="66"/>
    </location>
</feature>
<accession>A0A0G1NLQ8</accession>
<dbReference type="EMBL" id="LCLS01000016">
    <property type="protein sequence ID" value="KKU21529.1"/>
    <property type="molecule type" value="Genomic_DNA"/>
</dbReference>
<keyword evidence="1" id="KW-1133">Transmembrane helix</keyword>
<comment type="caution">
    <text evidence="2">The sequence shown here is derived from an EMBL/GenBank/DDBJ whole genome shotgun (WGS) entry which is preliminary data.</text>
</comment>
<sequence>MTLAQILFLAATVAIVGAAMFLLRRQKTPRRTPLEIRAGAKNRRLALFFGSIASLGVLALLSAIIPGVPEEIKLVFLGGFIGAVLGATVPD</sequence>